<keyword evidence="4" id="KW-0133">Cell shape</keyword>
<dbReference type="GO" id="GO:0016740">
    <property type="term" value="F:transferase activity"/>
    <property type="evidence" value="ECO:0007669"/>
    <property type="project" value="UniProtKB-KW"/>
</dbReference>
<dbReference type="AlphaFoldDB" id="A0A840TIK6"/>
<evidence type="ECO:0000256" key="5">
    <source>
        <dbReference type="ARBA" id="ARBA00022984"/>
    </source>
</evidence>
<evidence type="ECO:0000256" key="2">
    <source>
        <dbReference type="ARBA" id="ARBA00005992"/>
    </source>
</evidence>
<sequence>MSLLVLVAPWVSCRQAERADLGGSVEDAPSTPANGPTLRTRLLAFADSVGVDTSTFQVPAGADSIRALLREIRYGHPPKYLRYLGLEEHLDTLTLRTAHQQLLTFAPPLAEAVPQPPSAHYRQLLRHYQRLRQTGQPDSLAALRETLNAYRWMSRFTDGQPYAVVSIPATELVVLHDTGEVLRMRVIVGTKTHQTPSFATYCSQIITYPYWHVPQSIAVREMLPKIKRSTHYLESQNLQVLGADGQPVDPATVAWAELNAQHFPYRLRQSTGCDNALGLIKFDLQSPYAIYLHDTNARSLFGREARWLSHGCIRLQKPIELANLMLGENRMNDDFLTKCQLDAKPTSLALNRPFPVFMMYLLVDLDRQGNLRWSPNIYNWKL</sequence>
<dbReference type="PANTHER" id="PTHR41533">
    <property type="entry name" value="L,D-TRANSPEPTIDASE HI_1667-RELATED"/>
    <property type="match status" value="1"/>
</dbReference>
<dbReference type="PANTHER" id="PTHR41533:SF2">
    <property type="entry name" value="BLR7131 PROTEIN"/>
    <property type="match status" value="1"/>
</dbReference>
<evidence type="ECO:0000256" key="1">
    <source>
        <dbReference type="ARBA" id="ARBA00004752"/>
    </source>
</evidence>
<dbReference type="GO" id="GO:0071555">
    <property type="term" value="P:cell wall organization"/>
    <property type="evidence" value="ECO:0007669"/>
    <property type="project" value="UniProtKB-KW"/>
</dbReference>
<name>A0A840TIK6_9BACT</name>
<evidence type="ECO:0000313" key="9">
    <source>
        <dbReference type="Proteomes" id="UP000557307"/>
    </source>
</evidence>
<reference evidence="8 9" key="1">
    <citation type="submission" date="2020-08" db="EMBL/GenBank/DDBJ databases">
        <title>Genomic Encyclopedia of Type Strains, Phase IV (KMG-IV): sequencing the most valuable type-strain genomes for metagenomic binning, comparative biology and taxonomic classification.</title>
        <authorList>
            <person name="Goeker M."/>
        </authorList>
    </citation>
    <scope>NUCLEOTIDE SEQUENCE [LARGE SCALE GENOMIC DNA]</scope>
    <source>
        <strain evidence="8 9">DSM 105074</strain>
    </source>
</reference>
<dbReference type="Proteomes" id="UP000557307">
    <property type="component" value="Unassembled WGS sequence"/>
</dbReference>
<keyword evidence="6" id="KW-0961">Cell wall biogenesis/degradation</keyword>
<keyword evidence="9" id="KW-1185">Reference proteome</keyword>
<dbReference type="InterPro" id="IPR038063">
    <property type="entry name" value="Transpep_catalytic_dom"/>
</dbReference>
<dbReference type="Gene3D" id="2.40.440.10">
    <property type="entry name" value="L,D-transpeptidase catalytic domain-like"/>
    <property type="match status" value="1"/>
</dbReference>
<evidence type="ECO:0000256" key="4">
    <source>
        <dbReference type="ARBA" id="ARBA00022960"/>
    </source>
</evidence>
<dbReference type="GO" id="GO:0009252">
    <property type="term" value="P:peptidoglycan biosynthetic process"/>
    <property type="evidence" value="ECO:0007669"/>
    <property type="project" value="UniProtKB-UniPathway"/>
</dbReference>
<comment type="pathway">
    <text evidence="1">Cell wall biogenesis; peptidoglycan biosynthesis.</text>
</comment>
<comment type="caution">
    <text evidence="8">The sequence shown here is derived from an EMBL/GenBank/DDBJ whole genome shotgun (WGS) entry which is preliminary data.</text>
</comment>
<keyword evidence="5" id="KW-0573">Peptidoglycan synthesis</keyword>
<accession>A0A840TIK6</accession>
<feature type="domain" description="L,D-TPase catalytic" evidence="7">
    <location>
        <begin position="161"/>
        <end position="325"/>
    </location>
</feature>
<evidence type="ECO:0000259" key="7">
    <source>
        <dbReference type="Pfam" id="PF03734"/>
    </source>
</evidence>
<comment type="similarity">
    <text evidence="2">Belongs to the YkuD family.</text>
</comment>
<dbReference type="Pfam" id="PF03734">
    <property type="entry name" value="YkuD"/>
    <property type="match status" value="1"/>
</dbReference>
<dbReference type="EMBL" id="JACHGF010000003">
    <property type="protein sequence ID" value="MBB5284006.1"/>
    <property type="molecule type" value="Genomic_DNA"/>
</dbReference>
<dbReference type="UniPathway" id="UPA00219"/>
<dbReference type="InterPro" id="IPR005490">
    <property type="entry name" value="LD_TPept_cat_dom"/>
</dbReference>
<dbReference type="SUPFAM" id="SSF141523">
    <property type="entry name" value="L,D-transpeptidase catalytic domain-like"/>
    <property type="match status" value="1"/>
</dbReference>
<dbReference type="CDD" id="cd16913">
    <property type="entry name" value="YkuD_like"/>
    <property type="match status" value="1"/>
</dbReference>
<organism evidence="8 9">
    <name type="scientific">Rhabdobacter roseus</name>
    <dbReference type="NCBI Taxonomy" id="1655419"/>
    <lineage>
        <taxon>Bacteria</taxon>
        <taxon>Pseudomonadati</taxon>
        <taxon>Bacteroidota</taxon>
        <taxon>Cytophagia</taxon>
        <taxon>Cytophagales</taxon>
        <taxon>Cytophagaceae</taxon>
        <taxon>Rhabdobacter</taxon>
    </lineage>
</organism>
<proteinExistence type="inferred from homology"/>
<keyword evidence="3" id="KW-0808">Transferase</keyword>
<keyword evidence="8" id="KW-0449">Lipoprotein</keyword>
<gene>
    <name evidence="8" type="ORF">HNQ92_002149</name>
</gene>
<dbReference type="GO" id="GO:0004180">
    <property type="term" value="F:carboxypeptidase activity"/>
    <property type="evidence" value="ECO:0007669"/>
    <property type="project" value="UniProtKB-ARBA"/>
</dbReference>
<evidence type="ECO:0000313" key="8">
    <source>
        <dbReference type="EMBL" id="MBB5284006.1"/>
    </source>
</evidence>
<dbReference type="GO" id="GO:0008360">
    <property type="term" value="P:regulation of cell shape"/>
    <property type="evidence" value="ECO:0007669"/>
    <property type="project" value="UniProtKB-KW"/>
</dbReference>
<evidence type="ECO:0000256" key="3">
    <source>
        <dbReference type="ARBA" id="ARBA00022679"/>
    </source>
</evidence>
<protein>
    <submittedName>
        <fullName evidence="8">Lipoprotein-anchoring transpeptidase ErfK/SrfK</fullName>
    </submittedName>
</protein>
<evidence type="ECO:0000256" key="6">
    <source>
        <dbReference type="ARBA" id="ARBA00023316"/>
    </source>
</evidence>
<dbReference type="InterPro" id="IPR052905">
    <property type="entry name" value="LD-transpeptidase_YkuD-like"/>
</dbReference>